<dbReference type="AlphaFoldDB" id="A0A7C4EU46"/>
<dbReference type="CDD" id="cd16329">
    <property type="entry name" value="LolA_like"/>
    <property type="match status" value="1"/>
</dbReference>
<proteinExistence type="predicted"/>
<reference evidence="3" key="1">
    <citation type="journal article" date="2020" name="mSystems">
        <title>Genome- and Community-Level Interaction Insights into Carbon Utilization and Element Cycling Functions of Hydrothermarchaeota in Hydrothermal Sediment.</title>
        <authorList>
            <person name="Zhou Z."/>
            <person name="Liu Y."/>
            <person name="Xu W."/>
            <person name="Pan J."/>
            <person name="Luo Z.H."/>
            <person name="Li M."/>
        </authorList>
    </citation>
    <scope>NUCLEOTIDE SEQUENCE [LARGE SCALE GENOMIC DNA]</scope>
    <source>
        <strain evidence="3">SpSt-769</strain>
    </source>
</reference>
<keyword evidence="1" id="KW-0732">Signal</keyword>
<accession>A0A7C4EU46</accession>
<feature type="chain" id="PRO_5027995435" evidence="1">
    <location>
        <begin position="27"/>
        <end position="264"/>
    </location>
</feature>
<sequence length="264" mass="30068">MKLVKQLSSVCIGIFFFFSAALPAFSMTAAEILEEVAKKNFSQDFRLILTVKTMKGKKPSTEHSLWIMGKMKPDMAMLFIDFEEPADTKGLRFLVEVPKGEQPKAYMYLPATGNVLPLAADDPSVDLGGTGLTMEDMQGFVPERSERLTLMPDQKYNNQDCYVVKVARPEEKAHRLLWISKKNFIVVKSESVDAKNKVTRIFRVTEIFETREGKEYPREEEIVMPGKDLRIIVRQEHASFGVELPDELFKPETFGAFQWRAGTN</sequence>
<evidence type="ECO:0000259" key="2">
    <source>
        <dbReference type="Pfam" id="PF17131"/>
    </source>
</evidence>
<dbReference type="EMBL" id="DTGT01000257">
    <property type="protein sequence ID" value="HGH61271.1"/>
    <property type="molecule type" value="Genomic_DNA"/>
</dbReference>
<comment type="caution">
    <text evidence="3">The sequence shown here is derived from an EMBL/GenBank/DDBJ whole genome shotgun (WGS) entry which is preliminary data.</text>
</comment>
<protein>
    <submittedName>
        <fullName evidence="3">Outer membrane lipoprotein-sorting protein</fullName>
    </submittedName>
</protein>
<dbReference type="InterPro" id="IPR033399">
    <property type="entry name" value="TP_0789-like"/>
</dbReference>
<name>A0A7C4EU46_9BACT</name>
<evidence type="ECO:0000256" key="1">
    <source>
        <dbReference type="SAM" id="SignalP"/>
    </source>
</evidence>
<gene>
    <name evidence="3" type="ORF">ENV54_08240</name>
</gene>
<feature type="signal peptide" evidence="1">
    <location>
        <begin position="1"/>
        <end position="26"/>
    </location>
</feature>
<feature type="domain" description="Uncharacterized protein TP-0789" evidence="2">
    <location>
        <begin position="79"/>
        <end position="252"/>
    </location>
</feature>
<organism evidence="3">
    <name type="scientific">Desulfomonile tiedjei</name>
    <dbReference type="NCBI Taxonomy" id="2358"/>
    <lineage>
        <taxon>Bacteria</taxon>
        <taxon>Pseudomonadati</taxon>
        <taxon>Thermodesulfobacteriota</taxon>
        <taxon>Desulfomonilia</taxon>
        <taxon>Desulfomonilales</taxon>
        <taxon>Desulfomonilaceae</taxon>
        <taxon>Desulfomonile</taxon>
    </lineage>
</organism>
<dbReference type="Pfam" id="PF17131">
    <property type="entry name" value="LolA_like"/>
    <property type="match status" value="1"/>
</dbReference>
<dbReference type="Gene3D" id="2.50.20.10">
    <property type="entry name" value="Lipoprotein localisation LolA/LolB/LppX"/>
    <property type="match status" value="1"/>
</dbReference>
<evidence type="ECO:0000313" key="3">
    <source>
        <dbReference type="EMBL" id="HGH61271.1"/>
    </source>
</evidence>
<keyword evidence="3" id="KW-0449">Lipoprotein</keyword>